<dbReference type="OrthoDB" id="3223377at2759"/>
<accession>A0A5C3M2D4</accession>
<protein>
    <recommendedName>
        <fullName evidence="2">DUF6534 domain-containing protein</fullName>
    </recommendedName>
</protein>
<dbReference type="PANTHER" id="PTHR40465">
    <property type="entry name" value="CHROMOSOME 1, WHOLE GENOME SHOTGUN SEQUENCE"/>
    <property type="match status" value="1"/>
</dbReference>
<feature type="domain" description="DUF6534" evidence="2">
    <location>
        <begin position="153"/>
        <end position="243"/>
    </location>
</feature>
<feature type="transmembrane region" description="Helical" evidence="1">
    <location>
        <begin position="73"/>
        <end position="95"/>
    </location>
</feature>
<dbReference type="PANTHER" id="PTHR40465:SF1">
    <property type="entry name" value="DUF6534 DOMAIN-CONTAINING PROTEIN"/>
    <property type="match status" value="1"/>
</dbReference>
<dbReference type="Proteomes" id="UP000308652">
    <property type="component" value="Unassembled WGS sequence"/>
</dbReference>
<gene>
    <name evidence="3" type="ORF">BDQ12DRAFT_587558</name>
</gene>
<feature type="transmembrane region" description="Helical" evidence="1">
    <location>
        <begin position="107"/>
        <end position="132"/>
    </location>
</feature>
<feature type="transmembrane region" description="Helical" evidence="1">
    <location>
        <begin position="6"/>
        <end position="25"/>
    </location>
</feature>
<dbReference type="AlphaFoldDB" id="A0A5C3M2D4"/>
<keyword evidence="1" id="KW-0812">Transmembrane</keyword>
<keyword evidence="1" id="KW-0472">Membrane</keyword>
<proteinExistence type="predicted"/>
<name>A0A5C3M2D4_9AGAR</name>
<evidence type="ECO:0000313" key="4">
    <source>
        <dbReference type="Proteomes" id="UP000308652"/>
    </source>
</evidence>
<feature type="non-terminal residue" evidence="3">
    <location>
        <position position="243"/>
    </location>
</feature>
<evidence type="ECO:0000259" key="2">
    <source>
        <dbReference type="Pfam" id="PF20152"/>
    </source>
</evidence>
<feature type="transmembrane region" description="Helical" evidence="1">
    <location>
        <begin position="189"/>
        <end position="210"/>
    </location>
</feature>
<feature type="non-terminal residue" evidence="3">
    <location>
        <position position="1"/>
    </location>
</feature>
<feature type="transmembrane region" description="Helical" evidence="1">
    <location>
        <begin position="144"/>
        <end position="168"/>
    </location>
</feature>
<keyword evidence="1" id="KW-1133">Transmembrane helix</keyword>
<evidence type="ECO:0000313" key="3">
    <source>
        <dbReference type="EMBL" id="TFK39302.1"/>
    </source>
</evidence>
<evidence type="ECO:0000256" key="1">
    <source>
        <dbReference type="SAM" id="Phobius"/>
    </source>
</evidence>
<organism evidence="3 4">
    <name type="scientific">Crucibulum laeve</name>
    <dbReference type="NCBI Taxonomy" id="68775"/>
    <lineage>
        <taxon>Eukaryota</taxon>
        <taxon>Fungi</taxon>
        <taxon>Dikarya</taxon>
        <taxon>Basidiomycota</taxon>
        <taxon>Agaricomycotina</taxon>
        <taxon>Agaricomycetes</taxon>
        <taxon>Agaricomycetidae</taxon>
        <taxon>Agaricales</taxon>
        <taxon>Agaricineae</taxon>
        <taxon>Nidulariaceae</taxon>
        <taxon>Crucibulum</taxon>
    </lineage>
</organism>
<reference evidence="3 4" key="1">
    <citation type="journal article" date="2019" name="Nat. Ecol. Evol.">
        <title>Megaphylogeny resolves global patterns of mushroom evolution.</title>
        <authorList>
            <person name="Varga T."/>
            <person name="Krizsan K."/>
            <person name="Foldi C."/>
            <person name="Dima B."/>
            <person name="Sanchez-Garcia M."/>
            <person name="Sanchez-Ramirez S."/>
            <person name="Szollosi G.J."/>
            <person name="Szarkandi J.G."/>
            <person name="Papp V."/>
            <person name="Albert L."/>
            <person name="Andreopoulos W."/>
            <person name="Angelini C."/>
            <person name="Antonin V."/>
            <person name="Barry K.W."/>
            <person name="Bougher N.L."/>
            <person name="Buchanan P."/>
            <person name="Buyck B."/>
            <person name="Bense V."/>
            <person name="Catcheside P."/>
            <person name="Chovatia M."/>
            <person name="Cooper J."/>
            <person name="Damon W."/>
            <person name="Desjardin D."/>
            <person name="Finy P."/>
            <person name="Geml J."/>
            <person name="Haridas S."/>
            <person name="Hughes K."/>
            <person name="Justo A."/>
            <person name="Karasinski D."/>
            <person name="Kautmanova I."/>
            <person name="Kiss B."/>
            <person name="Kocsube S."/>
            <person name="Kotiranta H."/>
            <person name="LaButti K.M."/>
            <person name="Lechner B.E."/>
            <person name="Liimatainen K."/>
            <person name="Lipzen A."/>
            <person name="Lukacs Z."/>
            <person name="Mihaltcheva S."/>
            <person name="Morgado L.N."/>
            <person name="Niskanen T."/>
            <person name="Noordeloos M.E."/>
            <person name="Ohm R.A."/>
            <person name="Ortiz-Santana B."/>
            <person name="Ovrebo C."/>
            <person name="Racz N."/>
            <person name="Riley R."/>
            <person name="Savchenko A."/>
            <person name="Shiryaev A."/>
            <person name="Soop K."/>
            <person name="Spirin V."/>
            <person name="Szebenyi C."/>
            <person name="Tomsovsky M."/>
            <person name="Tulloss R.E."/>
            <person name="Uehling J."/>
            <person name="Grigoriev I.V."/>
            <person name="Vagvolgyi C."/>
            <person name="Papp T."/>
            <person name="Martin F.M."/>
            <person name="Miettinen O."/>
            <person name="Hibbett D.S."/>
            <person name="Nagy L.G."/>
        </authorList>
    </citation>
    <scope>NUCLEOTIDE SEQUENCE [LARGE SCALE GENOMIC DNA]</scope>
    <source>
        <strain evidence="3 4">CBS 166.37</strain>
    </source>
</reference>
<dbReference type="InterPro" id="IPR045339">
    <property type="entry name" value="DUF6534"/>
</dbReference>
<dbReference type="Pfam" id="PF20152">
    <property type="entry name" value="DUF6534"/>
    <property type="match status" value="1"/>
</dbReference>
<feature type="transmembrane region" description="Helical" evidence="1">
    <location>
        <begin position="37"/>
        <end position="61"/>
    </location>
</feature>
<dbReference type="EMBL" id="ML213600">
    <property type="protein sequence ID" value="TFK39302.1"/>
    <property type="molecule type" value="Genomic_DNA"/>
</dbReference>
<keyword evidence="4" id="KW-1185">Reference proteome</keyword>
<sequence length="243" mass="26436">LVGYLLNWGLYGVLSVQVCIYYAAFPDDKTGTKSLVYGTYILETIQTVLVTHDAFHALVIGFGNLDCLTRTNFTWLTAGVMAGLIACIVQIFYAYRIYVFSKSKIMAAFITLMALTQCSAGIVAGSLAAVVSNWTMLTFKSVRIASGIWTAVSAACDVVIAICMSYQASIFLSRRKSILKSTQTLLTRIIKLVIGTGIFTALVAILSLVLFEATHLRGALFSTPGLILAKFYSNSMMVILNSR</sequence>